<keyword evidence="5 6" id="KW-0472">Membrane</keyword>
<evidence type="ECO:0000256" key="6">
    <source>
        <dbReference type="SAM" id="Phobius"/>
    </source>
</evidence>
<dbReference type="Proteomes" id="UP000749311">
    <property type="component" value="Unassembled WGS sequence"/>
</dbReference>
<dbReference type="RefSeq" id="WP_167166045.1">
    <property type="nucleotide sequence ID" value="NZ_BAAAOO010000015.1"/>
</dbReference>
<dbReference type="EMBL" id="JAAMOZ010000001">
    <property type="protein sequence ID" value="NIH56820.1"/>
    <property type="molecule type" value="Genomic_DNA"/>
</dbReference>
<dbReference type="Pfam" id="PF04277">
    <property type="entry name" value="OAD_gamma"/>
    <property type="match status" value="1"/>
</dbReference>
<keyword evidence="4 6" id="KW-1133">Transmembrane helix</keyword>
<comment type="caution">
    <text evidence="7">The sequence shown here is derived from an EMBL/GenBank/DDBJ whole genome shotgun (WGS) entry which is preliminary data.</text>
</comment>
<evidence type="ECO:0000313" key="7">
    <source>
        <dbReference type="EMBL" id="NIH56820.1"/>
    </source>
</evidence>
<name>A0ABX0SID0_9ACTN</name>
<keyword evidence="8" id="KW-1185">Reference proteome</keyword>
<sequence length="126" mass="13911">MEDFFWSLEMTVVGMGTVFLMLIILMIALILVGRIDTLRKTKVAEVEEAPASVAPAAPVPAIEFRDPSGLTRDQIAAITVAVATHAEVRRKQGAPVNRVHAPGSRLWASRWVSMGRSSQMRNTQRR</sequence>
<gene>
    <name evidence="7" type="ORF">FB473_001465</name>
</gene>
<organism evidence="7 8">
    <name type="scientific">Brooklawnia cerclae</name>
    <dbReference type="NCBI Taxonomy" id="349934"/>
    <lineage>
        <taxon>Bacteria</taxon>
        <taxon>Bacillati</taxon>
        <taxon>Actinomycetota</taxon>
        <taxon>Actinomycetes</taxon>
        <taxon>Propionibacteriales</taxon>
        <taxon>Propionibacteriaceae</taxon>
        <taxon>Brooklawnia</taxon>
    </lineage>
</organism>
<dbReference type="InterPro" id="IPR005899">
    <property type="entry name" value="Na_pump_deCOase"/>
</dbReference>
<protein>
    <submittedName>
        <fullName evidence="7">Sodium pump decarboxylase gamma subunit</fullName>
    </submittedName>
</protein>
<accession>A0ABX0SID0</accession>
<evidence type="ECO:0000313" key="8">
    <source>
        <dbReference type="Proteomes" id="UP000749311"/>
    </source>
</evidence>
<evidence type="ECO:0000256" key="3">
    <source>
        <dbReference type="ARBA" id="ARBA00022692"/>
    </source>
</evidence>
<evidence type="ECO:0000256" key="5">
    <source>
        <dbReference type="ARBA" id="ARBA00023136"/>
    </source>
</evidence>
<dbReference type="NCBIfam" id="TIGR01195">
    <property type="entry name" value="oadG_fam"/>
    <property type="match status" value="1"/>
</dbReference>
<proteinExistence type="predicted"/>
<feature type="transmembrane region" description="Helical" evidence="6">
    <location>
        <begin position="12"/>
        <end position="32"/>
    </location>
</feature>
<comment type="subcellular location">
    <subcellularLocation>
        <location evidence="1">Cell membrane</location>
    </subcellularLocation>
</comment>
<keyword evidence="3 6" id="KW-0812">Transmembrane</keyword>
<evidence type="ECO:0000256" key="1">
    <source>
        <dbReference type="ARBA" id="ARBA00004236"/>
    </source>
</evidence>
<evidence type="ECO:0000256" key="2">
    <source>
        <dbReference type="ARBA" id="ARBA00022475"/>
    </source>
</evidence>
<reference evidence="7 8" key="1">
    <citation type="submission" date="2020-02" db="EMBL/GenBank/DDBJ databases">
        <title>Sequencing the genomes of 1000 actinobacteria strains.</title>
        <authorList>
            <person name="Klenk H.-P."/>
        </authorList>
    </citation>
    <scope>NUCLEOTIDE SEQUENCE [LARGE SCALE GENOMIC DNA]</scope>
    <source>
        <strain evidence="7 8">DSM 19609</strain>
    </source>
</reference>
<evidence type="ECO:0000256" key="4">
    <source>
        <dbReference type="ARBA" id="ARBA00022989"/>
    </source>
</evidence>
<keyword evidence="2" id="KW-1003">Cell membrane</keyword>